<accession>A0A3P8DI67</accession>
<dbReference type="WBParaSite" id="HPBE_0001337001-mRNA-1">
    <property type="protein sequence ID" value="HPBE_0001337001-mRNA-1"/>
    <property type="gene ID" value="HPBE_0001337001"/>
</dbReference>
<evidence type="ECO:0000313" key="3">
    <source>
        <dbReference type="Proteomes" id="UP000050761"/>
    </source>
</evidence>
<evidence type="ECO:0000313" key="2">
    <source>
        <dbReference type="EMBL" id="VDO95882.1"/>
    </source>
</evidence>
<feature type="compositionally biased region" description="Basic and acidic residues" evidence="1">
    <location>
        <begin position="41"/>
        <end position="56"/>
    </location>
</feature>
<reference evidence="2 3" key="1">
    <citation type="submission" date="2018-11" db="EMBL/GenBank/DDBJ databases">
        <authorList>
            <consortium name="Pathogen Informatics"/>
        </authorList>
    </citation>
    <scope>NUCLEOTIDE SEQUENCE [LARGE SCALE GENOMIC DNA]</scope>
</reference>
<feature type="compositionally biased region" description="Polar residues" evidence="1">
    <location>
        <begin position="26"/>
        <end position="38"/>
    </location>
</feature>
<dbReference type="EMBL" id="UZAH01027886">
    <property type="protein sequence ID" value="VDO95882.1"/>
    <property type="molecule type" value="Genomic_DNA"/>
</dbReference>
<evidence type="ECO:0000256" key="1">
    <source>
        <dbReference type="SAM" id="MobiDB-lite"/>
    </source>
</evidence>
<protein>
    <submittedName>
        <fullName evidence="2 4">Uncharacterized protein</fullName>
    </submittedName>
</protein>
<proteinExistence type="predicted"/>
<feature type="region of interest" description="Disordered" evidence="1">
    <location>
        <begin position="23"/>
        <end position="58"/>
    </location>
</feature>
<reference evidence="4" key="2">
    <citation type="submission" date="2019-09" db="UniProtKB">
        <authorList>
            <consortium name="WormBaseParasite"/>
        </authorList>
    </citation>
    <scope>IDENTIFICATION</scope>
</reference>
<keyword evidence="3" id="KW-1185">Reference proteome</keyword>
<name>A0A183FXR9_HELPZ</name>
<gene>
    <name evidence="2" type="ORF">HPBE_LOCUS13371</name>
</gene>
<sequence length="108" mass="11732">MGNSIDAPAAACTRLFGQEYSIRTHPISSSGTPCSRTISPHAERDQRPPNPGKRDVQASVSLGVFLPEDDRATTSYEAGLVGRELYNITNAPVDNMLKDFHAMRKQSG</sequence>
<accession>A0A183FXR9</accession>
<dbReference type="AlphaFoldDB" id="A0A183FXR9"/>
<evidence type="ECO:0000313" key="4">
    <source>
        <dbReference type="WBParaSite" id="HPBE_0001337001-mRNA-1"/>
    </source>
</evidence>
<dbReference type="Proteomes" id="UP000050761">
    <property type="component" value="Unassembled WGS sequence"/>
</dbReference>
<organism evidence="3 4">
    <name type="scientific">Heligmosomoides polygyrus</name>
    <name type="common">Parasitic roundworm</name>
    <dbReference type="NCBI Taxonomy" id="6339"/>
    <lineage>
        <taxon>Eukaryota</taxon>
        <taxon>Metazoa</taxon>
        <taxon>Ecdysozoa</taxon>
        <taxon>Nematoda</taxon>
        <taxon>Chromadorea</taxon>
        <taxon>Rhabditida</taxon>
        <taxon>Rhabditina</taxon>
        <taxon>Rhabditomorpha</taxon>
        <taxon>Strongyloidea</taxon>
        <taxon>Heligmosomidae</taxon>
        <taxon>Heligmosomoides</taxon>
    </lineage>
</organism>